<dbReference type="Proteomes" id="UP000500767">
    <property type="component" value="Chromosome"/>
</dbReference>
<dbReference type="GO" id="GO:0016787">
    <property type="term" value="F:hydrolase activity"/>
    <property type="evidence" value="ECO:0007669"/>
    <property type="project" value="UniProtKB-KW"/>
</dbReference>
<evidence type="ECO:0000313" key="1">
    <source>
        <dbReference type="EMBL" id="QKE92661.1"/>
    </source>
</evidence>
<dbReference type="InterPro" id="IPR007709">
    <property type="entry name" value="N-FG_amidohydro"/>
</dbReference>
<dbReference type="EMBL" id="CP053708">
    <property type="protein sequence ID" value="QKE92661.1"/>
    <property type="molecule type" value="Genomic_DNA"/>
</dbReference>
<dbReference type="AlphaFoldDB" id="A0A6M8HX62"/>
<keyword evidence="1" id="KW-0378">Hydrolase</keyword>
<proteinExistence type="predicted"/>
<reference evidence="1 2" key="1">
    <citation type="journal article" date="2014" name="World J. Microbiol. Biotechnol.">
        <title>Biodiversity and physiological characteristics of Antarctic and Arctic lichens-associated bacteria.</title>
        <authorList>
            <person name="Lee Y.M."/>
            <person name="Kim E.H."/>
            <person name="Lee H.K."/>
            <person name="Hong S.G."/>
        </authorList>
    </citation>
    <scope>NUCLEOTIDE SEQUENCE [LARGE SCALE GENOMIC DNA]</scope>
    <source>
        <strain evidence="1 2">PAMC 26569</strain>
    </source>
</reference>
<organism evidence="1 2">
    <name type="scientific">Lichenicola cladoniae</name>
    <dbReference type="NCBI Taxonomy" id="1484109"/>
    <lineage>
        <taxon>Bacteria</taxon>
        <taxon>Pseudomonadati</taxon>
        <taxon>Pseudomonadota</taxon>
        <taxon>Alphaproteobacteria</taxon>
        <taxon>Acetobacterales</taxon>
        <taxon>Acetobacteraceae</taxon>
        <taxon>Lichenicola</taxon>
    </lineage>
</organism>
<dbReference type="Pfam" id="PF05013">
    <property type="entry name" value="FGase"/>
    <property type="match status" value="1"/>
</dbReference>
<dbReference type="SUPFAM" id="SSF53187">
    <property type="entry name" value="Zn-dependent exopeptidases"/>
    <property type="match status" value="1"/>
</dbReference>
<sequence length="272" mass="29534">MAVSRDSKPAPRGLLTQADPGPVQILHEQSGSDILLVIDHAGRAVPASLGRLGLPDAEFERHIAWDIGVLGVGEHLCTLLDATAVVQRYSRLVIDCNRTPRHPTSIAPRSDGTDVPGNRGLDDAARDARRDEIFTPYQDAITALVDARLQAGRPPVLVAVHSFTPVMAGHVRPWHAGVLYNHDPRYGRALRALLEAEGDLVVGDNEPYALSDTDDYTVPVHGERRGLLHVELEIRQDLIATPEGQRDWAKRLARLLPQALSLCRDAGASPSG</sequence>
<dbReference type="InterPro" id="IPR011227">
    <property type="entry name" value="UCP029730"/>
</dbReference>
<dbReference type="Gene3D" id="3.40.630.40">
    <property type="entry name" value="Zn-dependent exopeptidases"/>
    <property type="match status" value="1"/>
</dbReference>
<evidence type="ECO:0000313" key="2">
    <source>
        <dbReference type="Proteomes" id="UP000500767"/>
    </source>
</evidence>
<dbReference type="KEGG" id="lck:HN018_14190"/>
<dbReference type="PIRSF" id="PIRSF029730">
    <property type="entry name" value="UCP029730"/>
    <property type="match status" value="1"/>
</dbReference>
<keyword evidence="2" id="KW-1185">Reference proteome</keyword>
<gene>
    <name evidence="1" type="ORF">HN018_14190</name>
</gene>
<protein>
    <submittedName>
        <fullName evidence="1">N-formylglutamate amidohydrolase</fullName>
    </submittedName>
</protein>
<accession>A0A6M8HX62</accession>
<name>A0A6M8HX62_9PROT</name>